<evidence type="ECO:0000313" key="3">
    <source>
        <dbReference type="Proteomes" id="UP000437736"/>
    </source>
</evidence>
<dbReference type="PROSITE" id="PS50995">
    <property type="entry name" value="HTH_MARR_2"/>
    <property type="match status" value="1"/>
</dbReference>
<comment type="caution">
    <text evidence="2">The sequence shown here is derived from an EMBL/GenBank/DDBJ whole genome shotgun (WGS) entry which is preliminary data.</text>
</comment>
<reference evidence="2 3" key="1">
    <citation type="submission" date="2019-11" db="EMBL/GenBank/DDBJ databases">
        <title>Acidiferrimicrobium australis gen. nov., sp. nov., an acidophilic and obligately heterotrophic, member of the Actinobacteria that catalyses dissimilatory oxido- reduction of iron isolated from metal-rich acidic water in Chile.</title>
        <authorList>
            <person name="Gonzalez D."/>
            <person name="Huber K."/>
            <person name="Hedrich S."/>
            <person name="Rojas-Villalobos C."/>
            <person name="Quatrini R."/>
            <person name="Dinamarca M.A."/>
            <person name="Schwarz A."/>
            <person name="Canales C."/>
            <person name="Nancucheo I."/>
        </authorList>
    </citation>
    <scope>NUCLEOTIDE SEQUENCE [LARGE SCALE GENOMIC DNA]</scope>
    <source>
        <strain evidence="2 3">USS-CCA1</strain>
    </source>
</reference>
<protein>
    <submittedName>
        <fullName evidence="2">MarR family transcriptional regulator</fullName>
    </submittedName>
</protein>
<gene>
    <name evidence="2" type="ORF">GHK86_17875</name>
</gene>
<proteinExistence type="predicted"/>
<dbReference type="Pfam" id="PF01047">
    <property type="entry name" value="MarR"/>
    <property type="match status" value="1"/>
</dbReference>
<sequence length="163" mass="17947">SDPIAEARRQWVDHGMAPTAEAMAAVTSVFRAQQIYLTRIDRALKPFGLTFARYEVLMLLTFSRRGTLPLGILGSRLQVHPTSVTNAVDRLEAQGLIRRIPHPTDRRTTLAELLEAGRQRAAEATEAVNTVFAEPGLAPEDVQTLFDVLARLRGDAGDFQPDA</sequence>
<dbReference type="InterPro" id="IPR039422">
    <property type="entry name" value="MarR/SlyA-like"/>
</dbReference>
<dbReference type="EMBL" id="WJHE01001081">
    <property type="protein sequence ID" value="MST34582.1"/>
    <property type="molecule type" value="Genomic_DNA"/>
</dbReference>
<name>A0ABW9QY31_9ACTN</name>
<dbReference type="Proteomes" id="UP000437736">
    <property type="component" value="Unassembled WGS sequence"/>
</dbReference>
<dbReference type="InterPro" id="IPR000835">
    <property type="entry name" value="HTH_MarR-typ"/>
</dbReference>
<evidence type="ECO:0000259" key="1">
    <source>
        <dbReference type="PROSITE" id="PS50995"/>
    </source>
</evidence>
<dbReference type="InterPro" id="IPR036388">
    <property type="entry name" value="WH-like_DNA-bd_sf"/>
</dbReference>
<dbReference type="SMART" id="SM00347">
    <property type="entry name" value="HTH_MARR"/>
    <property type="match status" value="1"/>
</dbReference>
<dbReference type="InterPro" id="IPR036390">
    <property type="entry name" value="WH_DNA-bd_sf"/>
</dbReference>
<evidence type="ECO:0000313" key="2">
    <source>
        <dbReference type="EMBL" id="MST34582.1"/>
    </source>
</evidence>
<organism evidence="2 3">
    <name type="scientific">Acidiferrimicrobium australe</name>
    <dbReference type="NCBI Taxonomy" id="2664430"/>
    <lineage>
        <taxon>Bacteria</taxon>
        <taxon>Bacillati</taxon>
        <taxon>Actinomycetota</taxon>
        <taxon>Acidimicrobiia</taxon>
        <taxon>Acidimicrobiales</taxon>
        <taxon>Acidimicrobiaceae</taxon>
        <taxon>Acidiferrimicrobium</taxon>
    </lineage>
</organism>
<dbReference type="PANTHER" id="PTHR33164:SF101">
    <property type="entry name" value="TRANSCRIPTIONAL REPRESSOR MPRA"/>
    <property type="match status" value="1"/>
</dbReference>
<accession>A0ABW9QY31</accession>
<feature type="domain" description="HTH marR-type" evidence="1">
    <location>
        <begin position="19"/>
        <end position="154"/>
    </location>
</feature>
<feature type="non-terminal residue" evidence="2">
    <location>
        <position position="1"/>
    </location>
</feature>
<dbReference type="PANTHER" id="PTHR33164">
    <property type="entry name" value="TRANSCRIPTIONAL REGULATOR, MARR FAMILY"/>
    <property type="match status" value="1"/>
</dbReference>
<keyword evidence="3" id="KW-1185">Reference proteome</keyword>
<dbReference type="Gene3D" id="1.10.10.10">
    <property type="entry name" value="Winged helix-like DNA-binding domain superfamily/Winged helix DNA-binding domain"/>
    <property type="match status" value="1"/>
</dbReference>
<dbReference type="SUPFAM" id="SSF46785">
    <property type="entry name" value="Winged helix' DNA-binding domain"/>
    <property type="match status" value="1"/>
</dbReference>